<name>A0A2S5CR01_9GAMM</name>
<proteinExistence type="predicted"/>
<evidence type="ECO:0000313" key="1">
    <source>
        <dbReference type="EMBL" id="POZ53218.1"/>
    </source>
</evidence>
<accession>A0A2S5CR01</accession>
<sequence>MNPHIGSDFDDFLAEEGFHQEVEAAAMNKVIACLIAQTMADTLTEAEMARCINTSRAQLDSL</sequence>
<reference evidence="1 2" key="1">
    <citation type="submission" date="2017-11" db="EMBL/GenBank/DDBJ databases">
        <title>Draft Genome Sequence of Methylobacter psychrotolerans Sph1T, an Obligate Methanotroph from Low-Temperature Environments.</title>
        <authorList>
            <person name="Oshkin I.Y."/>
            <person name="Miroshnikov K."/>
            <person name="Belova S.E."/>
            <person name="Korzhenkov A."/>
            <person name="Toshchakov S.V."/>
            <person name="Dedysh S.N."/>
        </authorList>
    </citation>
    <scope>NUCLEOTIDE SEQUENCE [LARGE SCALE GENOMIC DNA]</scope>
    <source>
        <strain evidence="1 2">Sph1</strain>
    </source>
</reference>
<evidence type="ECO:0000313" key="2">
    <source>
        <dbReference type="Proteomes" id="UP000237423"/>
    </source>
</evidence>
<comment type="caution">
    <text evidence="1">The sequence shown here is derived from an EMBL/GenBank/DDBJ whole genome shotgun (WGS) entry which is preliminary data.</text>
</comment>
<dbReference type="EMBL" id="PGFZ01000001">
    <property type="protein sequence ID" value="POZ53218.1"/>
    <property type="molecule type" value="Genomic_DNA"/>
</dbReference>
<protein>
    <recommendedName>
        <fullName evidence="3">HigA2-like helix-turn-helix domain-containing protein</fullName>
    </recommendedName>
</protein>
<dbReference type="Proteomes" id="UP000237423">
    <property type="component" value="Unassembled WGS sequence"/>
</dbReference>
<dbReference type="AlphaFoldDB" id="A0A2S5CR01"/>
<evidence type="ECO:0008006" key="3">
    <source>
        <dbReference type="Google" id="ProtNLM"/>
    </source>
</evidence>
<organism evidence="1 2">
    <name type="scientific">Methylovulum psychrotolerans</name>
    <dbReference type="NCBI Taxonomy" id="1704499"/>
    <lineage>
        <taxon>Bacteria</taxon>
        <taxon>Pseudomonadati</taxon>
        <taxon>Pseudomonadota</taxon>
        <taxon>Gammaproteobacteria</taxon>
        <taxon>Methylococcales</taxon>
        <taxon>Methylococcaceae</taxon>
        <taxon>Methylovulum</taxon>
    </lineage>
</organism>
<gene>
    <name evidence="1" type="ORF">AADEFJLK_00236</name>
</gene>
<dbReference type="RefSeq" id="WP_103973014.1">
    <property type="nucleotide sequence ID" value="NZ_PGFZ01000001.1"/>
</dbReference>